<accession>A0ABX0V0Y8</accession>
<dbReference type="EMBL" id="JAASQI010000001">
    <property type="protein sequence ID" value="NIJ56766.1"/>
    <property type="molecule type" value="Genomic_DNA"/>
</dbReference>
<proteinExistence type="predicted"/>
<evidence type="ECO:0000313" key="3">
    <source>
        <dbReference type="Proteomes" id="UP001429580"/>
    </source>
</evidence>
<evidence type="ECO:0000313" key="2">
    <source>
        <dbReference type="EMBL" id="NIJ56766.1"/>
    </source>
</evidence>
<name>A0ABX0V0Y8_9HYPH</name>
<organism evidence="2 3">
    <name type="scientific">Pseudochelatococcus lubricantis</name>
    <dbReference type="NCBI Taxonomy" id="1538102"/>
    <lineage>
        <taxon>Bacteria</taxon>
        <taxon>Pseudomonadati</taxon>
        <taxon>Pseudomonadota</taxon>
        <taxon>Alphaproteobacteria</taxon>
        <taxon>Hyphomicrobiales</taxon>
        <taxon>Chelatococcaceae</taxon>
        <taxon>Pseudochelatococcus</taxon>
    </lineage>
</organism>
<sequence>MQSEAVAARLQPLPDEAEPLVSDEECEQDGLALARMKMKWDFSSGRPLADVISIDTPAGDDEKTAGPVPRTRS</sequence>
<protein>
    <submittedName>
        <fullName evidence="2">Uncharacterized protein</fullName>
    </submittedName>
</protein>
<dbReference type="RefSeq" id="WP_166948500.1">
    <property type="nucleotide sequence ID" value="NZ_JAASQI010000001.1"/>
</dbReference>
<gene>
    <name evidence="2" type="ORF">FHS82_000579</name>
</gene>
<dbReference type="Proteomes" id="UP001429580">
    <property type="component" value="Unassembled WGS sequence"/>
</dbReference>
<comment type="caution">
    <text evidence="2">The sequence shown here is derived from an EMBL/GenBank/DDBJ whole genome shotgun (WGS) entry which is preliminary data.</text>
</comment>
<feature type="region of interest" description="Disordered" evidence="1">
    <location>
        <begin position="1"/>
        <end position="22"/>
    </location>
</feature>
<evidence type="ECO:0000256" key="1">
    <source>
        <dbReference type="SAM" id="MobiDB-lite"/>
    </source>
</evidence>
<reference evidence="2 3" key="1">
    <citation type="submission" date="2020-03" db="EMBL/GenBank/DDBJ databases">
        <title>Genomic Encyclopedia of Type Strains, Phase IV (KMG-IV): sequencing the most valuable type-strain genomes for metagenomic binning, comparative biology and taxonomic classification.</title>
        <authorList>
            <person name="Goeker M."/>
        </authorList>
    </citation>
    <scope>NUCLEOTIDE SEQUENCE [LARGE SCALE GENOMIC DNA]</scope>
    <source>
        <strain evidence="2 3">DSM 103870</strain>
    </source>
</reference>
<feature type="region of interest" description="Disordered" evidence="1">
    <location>
        <begin position="51"/>
        <end position="73"/>
    </location>
</feature>
<keyword evidence="3" id="KW-1185">Reference proteome</keyword>